<keyword evidence="2" id="KW-1185">Reference proteome</keyword>
<protein>
    <submittedName>
        <fullName evidence="1">Eukaryotic mitochondrial regulator protein-domain-containing protein</fullName>
    </submittedName>
</protein>
<proteinExistence type="predicted"/>
<evidence type="ECO:0000313" key="2">
    <source>
        <dbReference type="Proteomes" id="UP001497700"/>
    </source>
</evidence>
<gene>
    <name evidence="1" type="ORF">F4820DRAFT_162763</name>
</gene>
<accession>A0ACB9Z8M5</accession>
<organism evidence="1 2">
    <name type="scientific">Hypoxylon rubiginosum</name>
    <dbReference type="NCBI Taxonomy" id="110542"/>
    <lineage>
        <taxon>Eukaryota</taxon>
        <taxon>Fungi</taxon>
        <taxon>Dikarya</taxon>
        <taxon>Ascomycota</taxon>
        <taxon>Pezizomycotina</taxon>
        <taxon>Sordariomycetes</taxon>
        <taxon>Xylariomycetidae</taxon>
        <taxon>Xylariales</taxon>
        <taxon>Hypoxylaceae</taxon>
        <taxon>Hypoxylon</taxon>
    </lineage>
</organism>
<name>A0ACB9Z8M5_9PEZI</name>
<reference evidence="1 2" key="1">
    <citation type="journal article" date="2022" name="New Phytol.">
        <title>Ecological generalism drives hyperdiversity of secondary metabolite gene clusters in xylarialean endophytes.</title>
        <authorList>
            <person name="Franco M.E.E."/>
            <person name="Wisecaver J.H."/>
            <person name="Arnold A.E."/>
            <person name="Ju Y.M."/>
            <person name="Slot J.C."/>
            <person name="Ahrendt S."/>
            <person name="Moore L.P."/>
            <person name="Eastman K.E."/>
            <person name="Scott K."/>
            <person name="Konkel Z."/>
            <person name="Mondo S.J."/>
            <person name="Kuo A."/>
            <person name="Hayes R.D."/>
            <person name="Haridas S."/>
            <person name="Andreopoulos B."/>
            <person name="Riley R."/>
            <person name="LaButti K."/>
            <person name="Pangilinan J."/>
            <person name="Lipzen A."/>
            <person name="Amirebrahimi M."/>
            <person name="Yan J."/>
            <person name="Adam C."/>
            <person name="Keymanesh K."/>
            <person name="Ng V."/>
            <person name="Louie K."/>
            <person name="Northen T."/>
            <person name="Drula E."/>
            <person name="Henrissat B."/>
            <person name="Hsieh H.M."/>
            <person name="Youens-Clark K."/>
            <person name="Lutzoni F."/>
            <person name="Miadlikowska J."/>
            <person name="Eastwood D.C."/>
            <person name="Hamelin R.C."/>
            <person name="Grigoriev I.V."/>
            <person name="U'Ren J.M."/>
        </authorList>
    </citation>
    <scope>NUCLEOTIDE SEQUENCE [LARGE SCALE GENOMIC DNA]</scope>
    <source>
        <strain evidence="1 2">CBS 119005</strain>
    </source>
</reference>
<dbReference type="Proteomes" id="UP001497700">
    <property type="component" value="Unassembled WGS sequence"/>
</dbReference>
<comment type="caution">
    <text evidence="1">The sequence shown here is derived from an EMBL/GenBank/DDBJ whole genome shotgun (WGS) entry which is preliminary data.</text>
</comment>
<dbReference type="EMBL" id="MU393441">
    <property type="protein sequence ID" value="KAI4868120.1"/>
    <property type="molecule type" value="Genomic_DNA"/>
</dbReference>
<evidence type="ECO:0000313" key="1">
    <source>
        <dbReference type="EMBL" id="KAI4868120.1"/>
    </source>
</evidence>
<sequence length="322" mass="37173">MPPRIPNTFPSIADRCLSQPCLQSKASFSTTASRPRFTKSRRIFRNWINGPGSVYRKHTPGETNYLQKRRDTSDRNVDKPFPLNHQFKSESVLDDRAREMIWEKVMRDGETVKAVSAELGVDIRRVAAVVRLKEVEKDWVAKGKRLAKPYAKAVLSMLPTHTFRTGQQNVPFEPINELHVHPYTMKQIFWPTSESRHFTRADAAKAFHTKMLSADERVPHPELIQMEKEILQGRPLWDASERFKQAAMESERKAADKELAKAARDEKHTTRVNTKRFEFRFKQINSENVGPKGRARDAVGWRYGAPYYDRSKGEIKIPTSVP</sequence>